<name>A0A6G1CTU2_9ORYZ</name>
<proteinExistence type="predicted"/>
<dbReference type="Proteomes" id="UP000479710">
    <property type="component" value="Unassembled WGS sequence"/>
</dbReference>
<dbReference type="AlphaFoldDB" id="A0A6G1CTU2"/>
<sequence length="69" mass="7024">MAAAGQSSKSPANLPSPRGDGLIGAPGGFSEVRGRFPINKLGRKSSLAMRPTAVLPLAWRCAYGVGAEA</sequence>
<evidence type="ECO:0000256" key="1">
    <source>
        <dbReference type="SAM" id="MobiDB-lite"/>
    </source>
</evidence>
<evidence type="ECO:0000313" key="2">
    <source>
        <dbReference type="EMBL" id="KAF0903499.1"/>
    </source>
</evidence>
<organism evidence="2 3">
    <name type="scientific">Oryza meyeriana var. granulata</name>
    <dbReference type="NCBI Taxonomy" id="110450"/>
    <lineage>
        <taxon>Eukaryota</taxon>
        <taxon>Viridiplantae</taxon>
        <taxon>Streptophyta</taxon>
        <taxon>Embryophyta</taxon>
        <taxon>Tracheophyta</taxon>
        <taxon>Spermatophyta</taxon>
        <taxon>Magnoliopsida</taxon>
        <taxon>Liliopsida</taxon>
        <taxon>Poales</taxon>
        <taxon>Poaceae</taxon>
        <taxon>BOP clade</taxon>
        <taxon>Oryzoideae</taxon>
        <taxon>Oryzeae</taxon>
        <taxon>Oryzinae</taxon>
        <taxon>Oryza</taxon>
        <taxon>Oryza meyeriana</taxon>
    </lineage>
</organism>
<accession>A0A6G1CTU2</accession>
<evidence type="ECO:0000313" key="3">
    <source>
        <dbReference type="Proteomes" id="UP000479710"/>
    </source>
</evidence>
<feature type="region of interest" description="Disordered" evidence="1">
    <location>
        <begin position="1"/>
        <end position="29"/>
    </location>
</feature>
<keyword evidence="3" id="KW-1185">Reference proteome</keyword>
<gene>
    <name evidence="2" type="ORF">E2562_027934</name>
</gene>
<feature type="compositionally biased region" description="Polar residues" evidence="1">
    <location>
        <begin position="1"/>
        <end position="13"/>
    </location>
</feature>
<dbReference type="EMBL" id="SPHZ02000008">
    <property type="protein sequence ID" value="KAF0903499.1"/>
    <property type="molecule type" value="Genomic_DNA"/>
</dbReference>
<reference evidence="2 3" key="1">
    <citation type="submission" date="2019-11" db="EMBL/GenBank/DDBJ databases">
        <title>Whole genome sequence of Oryza granulata.</title>
        <authorList>
            <person name="Li W."/>
        </authorList>
    </citation>
    <scope>NUCLEOTIDE SEQUENCE [LARGE SCALE GENOMIC DNA]</scope>
    <source>
        <strain evidence="3">cv. Menghai</strain>
        <tissue evidence="2">Leaf</tissue>
    </source>
</reference>
<protein>
    <submittedName>
        <fullName evidence="2">Uncharacterized protein</fullName>
    </submittedName>
</protein>
<comment type="caution">
    <text evidence="2">The sequence shown here is derived from an EMBL/GenBank/DDBJ whole genome shotgun (WGS) entry which is preliminary data.</text>
</comment>